<keyword evidence="1" id="KW-0812">Transmembrane</keyword>
<keyword evidence="3" id="KW-1185">Reference proteome</keyword>
<comment type="caution">
    <text evidence="2">The sequence shown here is derived from an EMBL/GenBank/DDBJ whole genome shotgun (WGS) entry which is preliminary data.</text>
</comment>
<accession>A0ABW3TXV9</accession>
<evidence type="ECO:0000313" key="3">
    <source>
        <dbReference type="Proteomes" id="UP001597231"/>
    </source>
</evidence>
<evidence type="ECO:0000256" key="1">
    <source>
        <dbReference type="SAM" id="Phobius"/>
    </source>
</evidence>
<reference evidence="3" key="1">
    <citation type="journal article" date="2019" name="Int. J. Syst. Evol. Microbiol.">
        <title>The Global Catalogue of Microorganisms (GCM) 10K type strain sequencing project: providing services to taxonomists for standard genome sequencing and annotation.</title>
        <authorList>
            <consortium name="The Broad Institute Genomics Platform"/>
            <consortium name="The Broad Institute Genome Sequencing Center for Infectious Disease"/>
            <person name="Wu L."/>
            <person name="Ma J."/>
        </authorList>
    </citation>
    <scope>NUCLEOTIDE SEQUENCE [LARGE SCALE GENOMIC DNA]</scope>
    <source>
        <strain evidence="3">CCUG 53915</strain>
    </source>
</reference>
<sequence length="47" mass="5257">MGFVDDLAGAIYDILKFFIWAISYLVAGAIIVAVPMYLTVWMIGLFQ</sequence>
<proteinExistence type="predicted"/>
<keyword evidence="1" id="KW-1133">Transmembrane helix</keyword>
<organism evidence="2 3">
    <name type="scientific">Sporosarcina contaminans</name>
    <dbReference type="NCBI Taxonomy" id="633403"/>
    <lineage>
        <taxon>Bacteria</taxon>
        <taxon>Bacillati</taxon>
        <taxon>Bacillota</taxon>
        <taxon>Bacilli</taxon>
        <taxon>Bacillales</taxon>
        <taxon>Caryophanaceae</taxon>
        <taxon>Sporosarcina</taxon>
    </lineage>
</organism>
<evidence type="ECO:0000313" key="2">
    <source>
        <dbReference type="EMBL" id="MFD1205255.1"/>
    </source>
</evidence>
<keyword evidence="1" id="KW-0472">Membrane</keyword>
<protein>
    <submittedName>
        <fullName evidence="2">Uncharacterized protein</fullName>
    </submittedName>
</protein>
<gene>
    <name evidence="2" type="ORF">ACFQ38_09075</name>
</gene>
<dbReference type="Proteomes" id="UP001597231">
    <property type="component" value="Unassembled WGS sequence"/>
</dbReference>
<feature type="transmembrane region" description="Helical" evidence="1">
    <location>
        <begin position="17"/>
        <end position="46"/>
    </location>
</feature>
<name>A0ABW3TXV9_9BACL</name>
<dbReference type="RefSeq" id="WP_381480451.1">
    <property type="nucleotide sequence ID" value="NZ_JBHTLT010000042.1"/>
</dbReference>
<dbReference type="EMBL" id="JBHTLT010000042">
    <property type="protein sequence ID" value="MFD1205255.1"/>
    <property type="molecule type" value="Genomic_DNA"/>
</dbReference>